<name>A0A0N4V7V5_ENTVE</name>
<dbReference type="SUPFAM" id="SSF54791">
    <property type="entry name" value="Eukaryotic type KH-domain (KH-domain type I)"/>
    <property type="match status" value="1"/>
</dbReference>
<organism evidence="7">
    <name type="scientific">Enterobius vermicularis</name>
    <name type="common">Human pinworm</name>
    <dbReference type="NCBI Taxonomy" id="51028"/>
    <lineage>
        <taxon>Eukaryota</taxon>
        <taxon>Metazoa</taxon>
        <taxon>Ecdysozoa</taxon>
        <taxon>Nematoda</taxon>
        <taxon>Chromadorea</taxon>
        <taxon>Rhabditida</taxon>
        <taxon>Spirurina</taxon>
        <taxon>Oxyuridomorpha</taxon>
        <taxon>Oxyuroidea</taxon>
        <taxon>Oxyuridae</taxon>
        <taxon>Enterobius</taxon>
    </lineage>
</organism>
<dbReference type="Gene3D" id="3.30.1370.10">
    <property type="entry name" value="K Homology domain, type 1"/>
    <property type="match status" value="1"/>
</dbReference>
<dbReference type="SUPFAM" id="SSF47769">
    <property type="entry name" value="SAM/Pointed domain"/>
    <property type="match status" value="1"/>
</dbReference>
<dbReference type="OrthoDB" id="271862at2759"/>
<protein>
    <submittedName>
        <fullName evidence="7">SAM domain-containing protein</fullName>
    </submittedName>
</protein>
<keyword evidence="3" id="KW-0694">RNA-binding</keyword>
<gene>
    <name evidence="5" type="ORF">EVEC_LOCUS5991</name>
</gene>
<reference evidence="7" key="1">
    <citation type="submission" date="2017-02" db="UniProtKB">
        <authorList>
            <consortium name="WormBaseParasite"/>
        </authorList>
    </citation>
    <scope>IDENTIFICATION</scope>
</reference>
<proteinExistence type="inferred from homology"/>
<feature type="domain" description="SAM" evidence="4">
    <location>
        <begin position="635"/>
        <end position="695"/>
    </location>
</feature>
<keyword evidence="2" id="KW-0677">Repeat</keyword>
<keyword evidence="6" id="KW-1185">Reference proteome</keyword>
<dbReference type="InterPro" id="IPR004088">
    <property type="entry name" value="KH_dom_type_1"/>
</dbReference>
<dbReference type="InterPro" id="IPR047549">
    <property type="entry name" value="BICC1_KH-I_rpt1"/>
</dbReference>
<accession>A0A0N4V7V5</accession>
<dbReference type="Pfam" id="PF24234">
    <property type="entry name" value="KH_BICC1_1st"/>
    <property type="match status" value="1"/>
</dbReference>
<dbReference type="WBParaSite" id="EVEC_0000638001-mRNA-1">
    <property type="protein sequence ID" value="EVEC_0000638001-mRNA-1"/>
    <property type="gene ID" value="EVEC_0000638001"/>
</dbReference>
<dbReference type="PANTHER" id="PTHR10627:SF69">
    <property type="entry name" value="PROTEIN BICAUDAL C"/>
    <property type="match status" value="1"/>
</dbReference>
<evidence type="ECO:0000313" key="7">
    <source>
        <dbReference type="WBParaSite" id="EVEC_0000638001-mRNA-1"/>
    </source>
</evidence>
<evidence type="ECO:0000313" key="6">
    <source>
        <dbReference type="Proteomes" id="UP000274131"/>
    </source>
</evidence>
<dbReference type="Proteomes" id="UP000274131">
    <property type="component" value="Unassembled WGS sequence"/>
</dbReference>
<comment type="similarity">
    <text evidence="1">Belongs to the BicC family.</text>
</comment>
<dbReference type="PANTHER" id="PTHR10627">
    <property type="entry name" value="SCP160"/>
    <property type="match status" value="1"/>
</dbReference>
<evidence type="ECO:0000313" key="5">
    <source>
        <dbReference type="EMBL" id="VDD91240.1"/>
    </source>
</evidence>
<dbReference type="InterPro" id="IPR004087">
    <property type="entry name" value="KH_dom"/>
</dbReference>
<dbReference type="InterPro" id="IPR036612">
    <property type="entry name" value="KH_dom_type_1_sf"/>
</dbReference>
<evidence type="ECO:0000259" key="4">
    <source>
        <dbReference type="PROSITE" id="PS50105"/>
    </source>
</evidence>
<dbReference type="Gene3D" id="1.10.150.50">
    <property type="entry name" value="Transcription Factor, Ets-1"/>
    <property type="match status" value="1"/>
</dbReference>
<evidence type="ECO:0000256" key="1">
    <source>
        <dbReference type="ARBA" id="ARBA00007662"/>
    </source>
</evidence>
<dbReference type="SMART" id="SM00454">
    <property type="entry name" value="SAM"/>
    <property type="match status" value="1"/>
</dbReference>
<dbReference type="PROSITE" id="PS50105">
    <property type="entry name" value="SAM_DOMAIN"/>
    <property type="match status" value="1"/>
</dbReference>
<dbReference type="InterPro" id="IPR013761">
    <property type="entry name" value="SAM/pointed_sf"/>
</dbReference>
<reference evidence="5 6" key="2">
    <citation type="submission" date="2018-10" db="EMBL/GenBank/DDBJ databases">
        <authorList>
            <consortium name="Pathogen Informatics"/>
        </authorList>
    </citation>
    <scope>NUCLEOTIDE SEQUENCE [LARGE SCALE GENOMIC DNA]</scope>
</reference>
<dbReference type="STRING" id="51028.A0A0N4V7V5"/>
<dbReference type="GO" id="GO:0005737">
    <property type="term" value="C:cytoplasm"/>
    <property type="evidence" value="ECO:0007669"/>
    <property type="project" value="TreeGrafter"/>
</dbReference>
<dbReference type="PROSITE" id="PS50084">
    <property type="entry name" value="KH_TYPE_1"/>
    <property type="match status" value="1"/>
</dbReference>
<evidence type="ECO:0000256" key="2">
    <source>
        <dbReference type="ARBA" id="ARBA00022737"/>
    </source>
</evidence>
<dbReference type="SMART" id="SM00322">
    <property type="entry name" value="KH"/>
    <property type="match status" value="1"/>
</dbReference>
<dbReference type="EMBL" id="UXUI01008336">
    <property type="protein sequence ID" value="VDD91240.1"/>
    <property type="molecule type" value="Genomic_DNA"/>
</dbReference>
<evidence type="ECO:0000256" key="3">
    <source>
        <dbReference type="PROSITE-ProRule" id="PRU00117"/>
    </source>
</evidence>
<dbReference type="AlphaFoldDB" id="A0A0N4V7V5"/>
<dbReference type="Pfam" id="PF00013">
    <property type="entry name" value="KH_1"/>
    <property type="match status" value="1"/>
</dbReference>
<dbReference type="GO" id="GO:0003723">
    <property type="term" value="F:RNA binding"/>
    <property type="evidence" value="ECO:0007669"/>
    <property type="project" value="UniProtKB-UniRule"/>
</dbReference>
<sequence length="704" mass="79190">VAECTGAEIYWPSRLKIGAKTKKDPFVKVSGTPSQVDGARQMINTYLKIKRDRVTLKIEIHHSEHSKIIGRQGRNTQDIMRKTMCHIHFPDSNKNHEAEKNDQFTAQGKKHFVKPHCTSLETIYLVTVSISGSVEQVERARKWLRDLTPLSLTFELPNRPYQSFHDIQKSVNTKGIYITFRENYDGHLTCFIKSTQQYESAIVKSVGEIAKFFQCPLNIPCQTVLTVRSSLRAVVNKDDSLQHLSAQTNTTIRPAMNESDEINIHISGPIFGILHARRSLIVNYEIAINNNFIGLLPVSVHFDRVVEPNSDLFDKHVIEATYGVTVSEKWRKCQGPSKVSLVVVVSTERYVSDLFRVRERILNILPESRGNLHDQIDENRSFSPRLIADSGNLEGLRTNNVCDQHKSSGHAILKKNDSVSLPHLFRDMNSLANENQSALAESLIDQSFSNSICQKSHFEQKTPDPTHSPIAHSVLAGAKRIDEKRAQKRSQSREQLLLKANRATYDPSLTPVRQPTDFWAGYGFSNSLPAEVLKNGLGLFDGTANGQFEARTYISQESKVSDATVLYVQSQFTNGLSSVLEEDEYNGNSSSNSNSFLSSSSFHNFQHLQQSLSWQPKQGFSASTSVFDVGNDVKWDIRVFVDPAMVLAQLGCSEYLPQFREQEIDMEAFLLLDEKSLQDIGVSTIGARKKLFNAIISTVLVDLN</sequence>
<dbReference type="Pfam" id="PF00536">
    <property type="entry name" value="SAM_1"/>
    <property type="match status" value="1"/>
</dbReference>
<dbReference type="InterPro" id="IPR001660">
    <property type="entry name" value="SAM"/>
</dbReference>